<dbReference type="AlphaFoldDB" id="A0A853FZ31"/>
<dbReference type="Pfam" id="PF17191">
    <property type="entry name" value="RecG_wedge"/>
    <property type="match status" value="1"/>
</dbReference>
<feature type="compositionally biased region" description="Gly residues" evidence="16">
    <location>
        <begin position="1"/>
        <end position="22"/>
    </location>
</feature>
<dbReference type="InterPro" id="IPR001650">
    <property type="entry name" value="Helicase_C-like"/>
</dbReference>
<evidence type="ECO:0000256" key="5">
    <source>
        <dbReference type="ARBA" id="ARBA00022801"/>
    </source>
</evidence>
<organism evidence="19 20">
    <name type="scientific">Parapusillimonas granuli</name>
    <dbReference type="NCBI Taxonomy" id="380911"/>
    <lineage>
        <taxon>Bacteria</taxon>
        <taxon>Pseudomonadati</taxon>
        <taxon>Pseudomonadota</taxon>
        <taxon>Betaproteobacteria</taxon>
        <taxon>Burkholderiales</taxon>
        <taxon>Alcaligenaceae</taxon>
        <taxon>Parapusillimonas</taxon>
    </lineage>
</organism>
<accession>A0A853FZ31</accession>
<dbReference type="NCBIfam" id="NF008168">
    <property type="entry name" value="PRK10917.2-2"/>
    <property type="match status" value="1"/>
</dbReference>
<dbReference type="PANTHER" id="PTHR47964:SF1">
    <property type="entry name" value="ATP-DEPENDENT DNA HELICASE HOMOLOG RECG, CHLOROPLASTIC"/>
    <property type="match status" value="1"/>
</dbReference>
<dbReference type="PANTHER" id="PTHR47964">
    <property type="entry name" value="ATP-DEPENDENT DNA HELICASE HOMOLOG RECG, CHLOROPLASTIC"/>
    <property type="match status" value="1"/>
</dbReference>
<dbReference type="CDD" id="cd17992">
    <property type="entry name" value="DEXHc_RecG"/>
    <property type="match status" value="1"/>
</dbReference>
<dbReference type="GO" id="GO:0006281">
    <property type="term" value="P:DNA repair"/>
    <property type="evidence" value="ECO:0007669"/>
    <property type="project" value="UniProtKB-UniRule"/>
</dbReference>
<keyword evidence="9 15" id="KW-0233">DNA recombination</keyword>
<dbReference type="Gene3D" id="2.40.50.140">
    <property type="entry name" value="Nucleic acid-binding proteins"/>
    <property type="match status" value="1"/>
</dbReference>
<keyword evidence="7 15" id="KW-0067">ATP-binding</keyword>
<dbReference type="InterPro" id="IPR045562">
    <property type="entry name" value="RecG_dom3_C"/>
</dbReference>
<dbReference type="SUPFAM" id="SSF52540">
    <property type="entry name" value="P-loop containing nucleoside triphosphate hydrolases"/>
    <property type="match status" value="2"/>
</dbReference>
<comment type="similarity">
    <text evidence="1 15">Belongs to the helicase family. RecG subfamily.</text>
</comment>
<comment type="catalytic activity">
    <reaction evidence="12 15">
        <text>Couples ATP hydrolysis with the unwinding of duplex DNA by translocating in the 3'-5' direction.</text>
        <dbReference type="EC" id="5.6.2.4"/>
    </reaction>
</comment>
<dbReference type="GO" id="GO:0003677">
    <property type="term" value="F:DNA binding"/>
    <property type="evidence" value="ECO:0007669"/>
    <property type="project" value="UniProtKB-KW"/>
</dbReference>
<evidence type="ECO:0000256" key="16">
    <source>
        <dbReference type="SAM" id="MobiDB-lite"/>
    </source>
</evidence>
<evidence type="ECO:0000256" key="1">
    <source>
        <dbReference type="ARBA" id="ARBA00007504"/>
    </source>
</evidence>
<dbReference type="SMART" id="SM00490">
    <property type="entry name" value="HELICc"/>
    <property type="match status" value="1"/>
</dbReference>
<keyword evidence="20" id="KW-1185">Reference proteome</keyword>
<evidence type="ECO:0000256" key="8">
    <source>
        <dbReference type="ARBA" id="ARBA00023125"/>
    </source>
</evidence>
<evidence type="ECO:0000313" key="19">
    <source>
        <dbReference type="EMBL" id="NYT51345.1"/>
    </source>
</evidence>
<evidence type="ECO:0000259" key="18">
    <source>
        <dbReference type="PROSITE" id="PS51194"/>
    </source>
</evidence>
<dbReference type="NCBIfam" id="TIGR00643">
    <property type="entry name" value="recG"/>
    <property type="match status" value="1"/>
</dbReference>
<protein>
    <recommendedName>
        <fullName evidence="2 15">ATP-dependent DNA helicase RecG</fullName>
        <ecNumber evidence="13 15">5.6.2.4</ecNumber>
    </recommendedName>
</protein>
<dbReference type="GO" id="GO:0043138">
    <property type="term" value="F:3'-5' DNA helicase activity"/>
    <property type="evidence" value="ECO:0007669"/>
    <property type="project" value="UniProtKB-EC"/>
</dbReference>
<evidence type="ECO:0000256" key="7">
    <source>
        <dbReference type="ARBA" id="ARBA00022840"/>
    </source>
</evidence>
<comment type="function">
    <text evidence="15">Plays a critical role in recombination and DNA repair. Helps process Holliday junction intermediates to mature products by catalyzing branch migration. Has replication fork regression activity, unwinds stalled or blocked replication forks to make a HJ that can be resolved. Has a DNA unwinding activity characteristic of a DNA helicase with 3'-5' polarity.</text>
</comment>
<dbReference type="EC" id="5.6.2.4" evidence="13 15"/>
<dbReference type="FunFam" id="3.40.50.300:FF:000391">
    <property type="entry name" value="ATP-dependent DNA helicase RecG"/>
    <property type="match status" value="1"/>
</dbReference>
<dbReference type="InterPro" id="IPR012340">
    <property type="entry name" value="NA-bd_OB-fold"/>
</dbReference>
<evidence type="ECO:0000256" key="12">
    <source>
        <dbReference type="ARBA" id="ARBA00034617"/>
    </source>
</evidence>
<comment type="catalytic activity">
    <reaction evidence="14 15">
        <text>ATP + H2O = ADP + phosphate + H(+)</text>
        <dbReference type="Rhea" id="RHEA:13065"/>
        <dbReference type="ChEBI" id="CHEBI:15377"/>
        <dbReference type="ChEBI" id="CHEBI:15378"/>
        <dbReference type="ChEBI" id="CHEBI:30616"/>
        <dbReference type="ChEBI" id="CHEBI:43474"/>
        <dbReference type="ChEBI" id="CHEBI:456216"/>
        <dbReference type="EC" id="5.6.2.4"/>
    </reaction>
</comment>
<dbReference type="InterPro" id="IPR033454">
    <property type="entry name" value="RecG_wedge"/>
</dbReference>
<dbReference type="Gene3D" id="3.40.50.300">
    <property type="entry name" value="P-loop containing nucleotide triphosphate hydrolases"/>
    <property type="match status" value="2"/>
</dbReference>
<reference evidence="19 20" key="1">
    <citation type="submission" date="2020-07" db="EMBL/GenBank/DDBJ databases">
        <title>Taxonomic revisions and descriptions of new bacterial species based on genomic comparisons in the high-G+C-content subgroup of the family Alcaligenaceae.</title>
        <authorList>
            <person name="Szabo A."/>
            <person name="Felfoldi T."/>
        </authorList>
    </citation>
    <scope>NUCLEOTIDE SEQUENCE [LARGE SCALE GENOMIC DNA]</scope>
    <source>
        <strain evidence="19 20">LMG 24012</strain>
    </source>
</reference>
<dbReference type="InterPro" id="IPR011545">
    <property type="entry name" value="DEAD/DEAH_box_helicase_dom"/>
</dbReference>
<evidence type="ECO:0000256" key="3">
    <source>
        <dbReference type="ARBA" id="ARBA00022741"/>
    </source>
</evidence>
<proteinExistence type="inferred from homology"/>
<evidence type="ECO:0000259" key="17">
    <source>
        <dbReference type="PROSITE" id="PS51192"/>
    </source>
</evidence>
<keyword evidence="8" id="KW-0238">DNA-binding</keyword>
<dbReference type="EMBL" id="JACCEM010000011">
    <property type="protein sequence ID" value="NYT51345.1"/>
    <property type="molecule type" value="Genomic_DNA"/>
</dbReference>
<evidence type="ECO:0000313" key="20">
    <source>
        <dbReference type="Proteomes" id="UP000559809"/>
    </source>
</evidence>
<feature type="region of interest" description="Disordered" evidence="16">
    <location>
        <begin position="1"/>
        <end position="23"/>
    </location>
</feature>
<dbReference type="GO" id="GO:0006310">
    <property type="term" value="P:DNA recombination"/>
    <property type="evidence" value="ECO:0007669"/>
    <property type="project" value="UniProtKB-UniRule"/>
</dbReference>
<keyword evidence="3 15" id="KW-0547">Nucleotide-binding</keyword>
<dbReference type="SMART" id="SM00487">
    <property type="entry name" value="DEXDc"/>
    <property type="match status" value="1"/>
</dbReference>
<keyword evidence="4 15" id="KW-0227">DNA damage</keyword>
<comment type="caution">
    <text evidence="19">The sequence shown here is derived from an EMBL/GenBank/DDBJ whole genome shotgun (WGS) entry which is preliminary data.</text>
</comment>
<dbReference type="RefSeq" id="WP_180158114.1">
    <property type="nucleotide sequence ID" value="NZ_JACCEM010000011.1"/>
</dbReference>
<dbReference type="InterPro" id="IPR027417">
    <property type="entry name" value="P-loop_NTPase"/>
</dbReference>
<dbReference type="InterPro" id="IPR047112">
    <property type="entry name" value="RecG/Mfd"/>
</dbReference>
<name>A0A853FZ31_9BURK</name>
<dbReference type="NCBIfam" id="NF008166">
    <property type="entry name" value="PRK10917.1-4"/>
    <property type="match status" value="1"/>
</dbReference>
<dbReference type="Pfam" id="PF00271">
    <property type="entry name" value="Helicase_C"/>
    <property type="match status" value="1"/>
</dbReference>
<dbReference type="PROSITE" id="PS51194">
    <property type="entry name" value="HELICASE_CTER"/>
    <property type="match status" value="1"/>
</dbReference>
<dbReference type="GO" id="GO:0016787">
    <property type="term" value="F:hydrolase activity"/>
    <property type="evidence" value="ECO:0007669"/>
    <property type="project" value="UniProtKB-KW"/>
</dbReference>
<keyword evidence="5 15" id="KW-0378">Hydrolase</keyword>
<evidence type="ECO:0000256" key="14">
    <source>
        <dbReference type="ARBA" id="ARBA00048988"/>
    </source>
</evidence>
<evidence type="ECO:0000256" key="2">
    <source>
        <dbReference type="ARBA" id="ARBA00017846"/>
    </source>
</evidence>
<dbReference type="Proteomes" id="UP000559809">
    <property type="component" value="Unassembled WGS sequence"/>
</dbReference>
<dbReference type="NCBIfam" id="NF008163">
    <property type="entry name" value="PRK10917.1-1"/>
    <property type="match status" value="1"/>
</dbReference>
<evidence type="ECO:0000256" key="10">
    <source>
        <dbReference type="ARBA" id="ARBA00023204"/>
    </source>
</evidence>
<keyword evidence="6 15" id="KW-0347">Helicase</keyword>
<sequence length="697" mass="76244">MRGPAGASGGAAAQGGGAGPRGGSLLERKFQRLGLFGPADFIVHLPLRYEDETRIQAIAELVPGVPGQVEAEVMHSEVQLRPRRQLHAVVRDDTGQIALRWLHFYPSQQKQLAAGRRLRVRGELRHGFGGYEMVHPRLSAAGSPLPQALTPVYPTTDGLPQASLRKAIDQALAQADLSDTLPDALLRRYGLIPFADAIRVLHHPPAGASYQDLLEREHPAWLRIKFDELLAQQLSLAEARAARHKQRAPVLPARGGGLPRALRDSLPFALTAAQKRVVREIAADLARPFPMHRLLQGDVGSGKTIVAAFAAAQAIAAGSQVAIMAPTEILAEQHYHKLGAWLRPLGVETAWLAGSLGAKARKAALEAVAGGRAQLVVGTQALIQEKVDFHNLGLIVLDEQHRFGVGQRLELSRKGESVVAGRNLIPHQLNMSATPIPRTLAMTFFADLDVSIIDELPPGRKPVLTKLISDARREQVLGSVMAEVRKGRQAYWVCPLVEESEALQLQTAIDTHAMLVQALPDMRIGLVHGKLATAAKQEVMQAFRDGEIDLLVATTVIEVGVDVPNASLMIIEHAERFGLAQLHQLRGRVGRGAAESICVLMYQPPLSGVARQRLRAMYETGDGFEIAQRDLDLRGPGEFLGVRQSGQELLRFASLETDARIVEQAQEAVPIMRDQYPEHARAHLDRWMRNRKDYLRT</sequence>
<dbReference type="SUPFAM" id="SSF50249">
    <property type="entry name" value="Nucleic acid-binding proteins"/>
    <property type="match status" value="1"/>
</dbReference>
<feature type="domain" description="Helicase ATP-binding" evidence="17">
    <location>
        <begin position="284"/>
        <end position="453"/>
    </location>
</feature>
<keyword evidence="10 15" id="KW-0234">DNA repair</keyword>
<dbReference type="NCBIfam" id="NF008165">
    <property type="entry name" value="PRK10917.1-3"/>
    <property type="match status" value="1"/>
</dbReference>
<evidence type="ECO:0000256" key="13">
    <source>
        <dbReference type="ARBA" id="ARBA00034808"/>
    </source>
</evidence>
<dbReference type="CDD" id="cd04488">
    <property type="entry name" value="RecG_wedge_OBF"/>
    <property type="match status" value="1"/>
</dbReference>
<evidence type="ECO:0000256" key="4">
    <source>
        <dbReference type="ARBA" id="ARBA00022763"/>
    </source>
</evidence>
<feature type="domain" description="Helicase C-terminal" evidence="18">
    <location>
        <begin position="463"/>
        <end position="632"/>
    </location>
</feature>
<dbReference type="Pfam" id="PF00270">
    <property type="entry name" value="DEAD"/>
    <property type="match status" value="1"/>
</dbReference>
<dbReference type="GO" id="GO:0005524">
    <property type="term" value="F:ATP binding"/>
    <property type="evidence" value="ECO:0007669"/>
    <property type="project" value="UniProtKB-KW"/>
</dbReference>
<evidence type="ECO:0000256" key="9">
    <source>
        <dbReference type="ARBA" id="ARBA00023172"/>
    </source>
</evidence>
<dbReference type="Pfam" id="PF19833">
    <property type="entry name" value="RecG_dom3_C"/>
    <property type="match status" value="1"/>
</dbReference>
<dbReference type="InterPro" id="IPR004609">
    <property type="entry name" value="ATP-dep_DNA_helicase_RecG"/>
</dbReference>
<keyword evidence="11" id="KW-0413">Isomerase</keyword>
<gene>
    <name evidence="19" type="primary">recG</name>
    <name evidence="19" type="ORF">H0A72_18700</name>
</gene>
<evidence type="ECO:0000256" key="6">
    <source>
        <dbReference type="ARBA" id="ARBA00022806"/>
    </source>
</evidence>
<dbReference type="InterPro" id="IPR014001">
    <property type="entry name" value="Helicase_ATP-bd"/>
</dbReference>
<evidence type="ECO:0000256" key="15">
    <source>
        <dbReference type="RuleBase" id="RU363016"/>
    </source>
</evidence>
<dbReference type="PROSITE" id="PS51192">
    <property type="entry name" value="HELICASE_ATP_BIND_1"/>
    <property type="match status" value="1"/>
</dbReference>
<evidence type="ECO:0000256" key="11">
    <source>
        <dbReference type="ARBA" id="ARBA00023235"/>
    </source>
</evidence>